<evidence type="ECO:0000256" key="1">
    <source>
        <dbReference type="ARBA" id="ARBA00022656"/>
    </source>
</evidence>
<comment type="caution">
    <text evidence="6">The sequence shown here is derived from an EMBL/GenBank/DDBJ whole genome shotgun (WGS) entry which is preliminary data.</text>
</comment>
<sequence length="297" mass="32743">MQSEHGIQGTPSTDQASEHGPSAYVTLSTAGATRRSRSASWLYRIHAAPNIIDASTRDCEQETHIFALGGVPWTQVMAWSEVNFDSDVELIQHRVKESGFTPNPDYNSDGFGALDAHVVSPSSDWRFTGAEFWNPRDHYDAPRLSRQHWTTHMASLPECARQALGFDVDFPLVFGRGNSPISSQRSTCLQRPTLSHSANPVSLLNTPQVLTAIDYLSSTDEPCNVASLDVSARQQTLGTDALLFRSIVRLSCQNEHALRSVSPSSEAVLDRLAEGYEPATCHLIAMCNNFLQDQRGR</sequence>
<keyword evidence="2" id="KW-0732">Signal</keyword>
<evidence type="ECO:0000313" key="6">
    <source>
        <dbReference type="EMBL" id="PHH72762.1"/>
    </source>
</evidence>
<gene>
    <name evidence="6" type="ORF">CDD82_5809</name>
</gene>
<dbReference type="OrthoDB" id="4924915at2759"/>
<keyword evidence="1" id="KW-0800">Toxin</keyword>
<organism evidence="6 7">
    <name type="scientific">Ophiocordyceps australis</name>
    <dbReference type="NCBI Taxonomy" id="1399860"/>
    <lineage>
        <taxon>Eukaryota</taxon>
        <taxon>Fungi</taxon>
        <taxon>Dikarya</taxon>
        <taxon>Ascomycota</taxon>
        <taxon>Pezizomycotina</taxon>
        <taxon>Sordariomycetes</taxon>
        <taxon>Hypocreomycetidae</taxon>
        <taxon>Hypocreales</taxon>
        <taxon>Ophiocordycipitaceae</taxon>
        <taxon>Ophiocordyceps</taxon>
    </lineage>
</organism>
<protein>
    <submittedName>
        <fullName evidence="6">Putative enterotoxin</fullName>
    </submittedName>
</protein>
<reference evidence="6 7" key="1">
    <citation type="submission" date="2017-06" db="EMBL/GenBank/DDBJ databases">
        <title>Ant-infecting Ophiocordyceps genomes reveal a high diversity of potential behavioral manipulation genes and a possible major role for enterotoxins.</title>
        <authorList>
            <person name="De Bekker C."/>
            <person name="Evans H.C."/>
            <person name="Brachmann A."/>
            <person name="Hughes D.P."/>
        </authorList>
    </citation>
    <scope>NUCLEOTIDE SEQUENCE [LARGE SCALE GENOMIC DNA]</scope>
    <source>
        <strain evidence="6 7">1348a</strain>
    </source>
</reference>
<evidence type="ECO:0000256" key="5">
    <source>
        <dbReference type="SAM" id="MobiDB-lite"/>
    </source>
</evidence>
<dbReference type="GO" id="GO:0090729">
    <property type="term" value="F:toxin activity"/>
    <property type="evidence" value="ECO:0007669"/>
    <property type="project" value="UniProtKB-KW"/>
</dbReference>
<dbReference type="InterPro" id="IPR001144">
    <property type="entry name" value="Enterotoxin_A"/>
</dbReference>
<proteinExistence type="predicted"/>
<dbReference type="AlphaFoldDB" id="A0A2C5YZH0"/>
<keyword evidence="3" id="KW-0843">Virulence</keyword>
<evidence type="ECO:0000256" key="4">
    <source>
        <dbReference type="ARBA" id="ARBA00023157"/>
    </source>
</evidence>
<name>A0A2C5YZH0_9HYPO</name>
<accession>A0A2C5YZH0</accession>
<dbReference type="EMBL" id="NJEU01000558">
    <property type="protein sequence ID" value="PHH72762.1"/>
    <property type="molecule type" value="Genomic_DNA"/>
</dbReference>
<keyword evidence="7" id="KW-1185">Reference proteome</keyword>
<dbReference type="Pfam" id="PF01375">
    <property type="entry name" value="Enterotoxin_a"/>
    <property type="match status" value="1"/>
</dbReference>
<dbReference type="Proteomes" id="UP000224854">
    <property type="component" value="Unassembled WGS sequence"/>
</dbReference>
<feature type="region of interest" description="Disordered" evidence="5">
    <location>
        <begin position="1"/>
        <end position="21"/>
    </location>
</feature>
<keyword evidence="4" id="KW-1015">Disulfide bond</keyword>
<evidence type="ECO:0000256" key="2">
    <source>
        <dbReference type="ARBA" id="ARBA00022729"/>
    </source>
</evidence>
<feature type="compositionally biased region" description="Polar residues" evidence="5">
    <location>
        <begin position="1"/>
        <end position="15"/>
    </location>
</feature>
<evidence type="ECO:0000313" key="7">
    <source>
        <dbReference type="Proteomes" id="UP000224854"/>
    </source>
</evidence>
<dbReference type="SUPFAM" id="SSF56399">
    <property type="entry name" value="ADP-ribosylation"/>
    <property type="match status" value="1"/>
</dbReference>
<evidence type="ECO:0000256" key="3">
    <source>
        <dbReference type="ARBA" id="ARBA00023026"/>
    </source>
</evidence>
<dbReference type="Gene3D" id="3.90.210.10">
    <property type="entry name" value="Heat-Labile Enterotoxin, subunit A"/>
    <property type="match status" value="1"/>
</dbReference>